<dbReference type="AlphaFoldDB" id="A0A074KNX4"/>
<dbReference type="STRING" id="1048983.EL17_24020"/>
<protein>
    <recommendedName>
        <fullName evidence="4">Peptidase S74 domain-containing protein</fullName>
    </recommendedName>
</protein>
<evidence type="ECO:0000313" key="2">
    <source>
        <dbReference type="EMBL" id="KEO71616.1"/>
    </source>
</evidence>
<gene>
    <name evidence="2" type="ORF">EL17_24020</name>
</gene>
<evidence type="ECO:0000313" key="3">
    <source>
        <dbReference type="Proteomes" id="UP000027821"/>
    </source>
</evidence>
<accession>A0A074KNX4</accession>
<dbReference type="eggNOG" id="COG1044">
    <property type="taxonomic scope" value="Bacteria"/>
</dbReference>
<comment type="caution">
    <text evidence="2">The sequence shown here is derived from an EMBL/GenBank/DDBJ whole genome shotgun (WGS) entry which is preliminary data.</text>
</comment>
<organism evidence="2 3">
    <name type="scientific">Anditalea andensis</name>
    <dbReference type="NCBI Taxonomy" id="1048983"/>
    <lineage>
        <taxon>Bacteria</taxon>
        <taxon>Pseudomonadati</taxon>
        <taxon>Bacteroidota</taxon>
        <taxon>Cytophagia</taxon>
        <taxon>Cytophagales</taxon>
        <taxon>Cytophagaceae</taxon>
        <taxon>Anditalea</taxon>
    </lineage>
</organism>
<keyword evidence="1" id="KW-0175">Coiled coil</keyword>
<dbReference type="Proteomes" id="UP000027821">
    <property type="component" value="Unassembled WGS sequence"/>
</dbReference>
<evidence type="ECO:0008006" key="4">
    <source>
        <dbReference type="Google" id="ProtNLM"/>
    </source>
</evidence>
<keyword evidence="3" id="KW-1185">Reference proteome</keyword>
<reference evidence="2 3" key="1">
    <citation type="submission" date="2014-04" db="EMBL/GenBank/DDBJ databases">
        <title>Characterization and application of a salt tolerant electro-active bacterium.</title>
        <authorList>
            <person name="Yang L."/>
            <person name="Wei S."/>
            <person name="Tay Q.X.M."/>
        </authorList>
    </citation>
    <scope>NUCLEOTIDE SEQUENCE [LARGE SCALE GENOMIC DNA]</scope>
    <source>
        <strain evidence="2 3">LY1</strain>
    </source>
</reference>
<dbReference type="EMBL" id="JMIH01000052">
    <property type="protein sequence ID" value="KEO71616.1"/>
    <property type="molecule type" value="Genomic_DNA"/>
</dbReference>
<evidence type="ECO:0000256" key="1">
    <source>
        <dbReference type="SAM" id="Coils"/>
    </source>
</evidence>
<sequence>MGQFVNPTPGATYTLNNLGIGISNPKSKLHVSNGPDISRGVAANAVMWVGGGNDFFDNQYINFRNPSTTDANGMFWWSTDILFGRNKNKTSWAFKETHENGLGSATKDIIAAWIIDLGGYSHLEKIVLAQNGGNVGVGMSNPTHKFEVNGTIRAKEIKVEASNWPDYVFEADYDLMDLKDVAEFIHQHKHLPGIPSEKEVQDSGINLGEMNALLLKKIEELTLHLIQLQAKMESLSIQ</sequence>
<proteinExistence type="predicted"/>
<name>A0A074KNX4_9BACT</name>
<feature type="coiled-coil region" evidence="1">
    <location>
        <begin position="211"/>
        <end position="238"/>
    </location>
</feature>